<keyword evidence="6" id="KW-0997">Cell inner membrane</keyword>
<dbReference type="InterPro" id="IPR000983">
    <property type="entry name" value="Bac_GSPG_pilin"/>
</dbReference>
<dbReference type="GO" id="GO:0005886">
    <property type="term" value="C:plasma membrane"/>
    <property type="evidence" value="ECO:0007669"/>
    <property type="project" value="UniProtKB-SubCell"/>
</dbReference>
<comment type="caution">
    <text evidence="12">The sequence shown here is derived from an EMBL/GenBank/DDBJ whole genome shotgun (WGS) entry which is preliminary data.</text>
</comment>
<dbReference type="NCBIfam" id="TIGR01710">
    <property type="entry name" value="typeII_sec_gspG"/>
    <property type="match status" value="1"/>
</dbReference>
<dbReference type="InterPro" id="IPR045584">
    <property type="entry name" value="Pilin-like"/>
</dbReference>
<evidence type="ECO:0000259" key="11">
    <source>
        <dbReference type="Pfam" id="PF08334"/>
    </source>
</evidence>
<dbReference type="PRINTS" id="PR00813">
    <property type="entry name" value="BCTERIALGSPG"/>
</dbReference>
<evidence type="ECO:0000256" key="9">
    <source>
        <dbReference type="ARBA" id="ARBA00023136"/>
    </source>
</evidence>
<evidence type="ECO:0000313" key="12">
    <source>
        <dbReference type="EMBL" id="PWW43751.1"/>
    </source>
</evidence>
<evidence type="ECO:0000313" key="13">
    <source>
        <dbReference type="Proteomes" id="UP000246483"/>
    </source>
</evidence>
<proteinExistence type="inferred from homology"/>
<dbReference type="AlphaFoldDB" id="A0A317R8I1"/>
<reference evidence="12 13" key="1">
    <citation type="submission" date="2018-05" db="EMBL/GenBank/DDBJ databases">
        <title>Genomic Encyclopedia of Type Strains, Phase IV (KMG-IV): sequencing the most valuable type-strain genomes for metagenomic binning, comparative biology and taxonomic classification.</title>
        <authorList>
            <person name="Goeker M."/>
        </authorList>
    </citation>
    <scope>NUCLEOTIDE SEQUENCE [LARGE SCALE GENOMIC DNA]</scope>
    <source>
        <strain evidence="12 13">DSM 26006</strain>
    </source>
</reference>
<name>A0A317R8I1_9BURK</name>
<dbReference type="PROSITE" id="PS00409">
    <property type="entry name" value="PROKAR_NTER_METHYL"/>
    <property type="match status" value="1"/>
</dbReference>
<evidence type="ECO:0000256" key="4">
    <source>
        <dbReference type="ARBA" id="ARBA00022475"/>
    </source>
</evidence>
<gene>
    <name evidence="12" type="ORF">DFR36_109103</name>
</gene>
<dbReference type="SUPFAM" id="SSF54523">
    <property type="entry name" value="Pili subunits"/>
    <property type="match status" value="1"/>
</dbReference>
<organism evidence="12 13">
    <name type="scientific">Melaminivora alkalimesophila</name>
    <dbReference type="NCBI Taxonomy" id="1165852"/>
    <lineage>
        <taxon>Bacteria</taxon>
        <taxon>Pseudomonadati</taxon>
        <taxon>Pseudomonadota</taxon>
        <taxon>Betaproteobacteria</taxon>
        <taxon>Burkholderiales</taxon>
        <taxon>Comamonadaceae</taxon>
        <taxon>Melaminivora</taxon>
    </lineage>
</organism>
<keyword evidence="8 10" id="KW-1133">Transmembrane helix</keyword>
<dbReference type="GO" id="GO:0015628">
    <property type="term" value="P:protein secretion by the type II secretion system"/>
    <property type="evidence" value="ECO:0007669"/>
    <property type="project" value="InterPro"/>
</dbReference>
<evidence type="ECO:0000256" key="7">
    <source>
        <dbReference type="ARBA" id="ARBA00022692"/>
    </source>
</evidence>
<keyword evidence="5" id="KW-0488">Methylation</keyword>
<comment type="similarity">
    <text evidence="2">Belongs to the GSP G family.</text>
</comment>
<dbReference type="RefSeq" id="WP_019373246.1">
    <property type="nucleotide sequence ID" value="NZ_ALEE01000224.1"/>
</dbReference>
<protein>
    <recommendedName>
        <fullName evidence="3">Type II secretion system core protein G</fullName>
    </recommendedName>
</protein>
<dbReference type="InterPro" id="IPR010054">
    <property type="entry name" value="Type2_sec_GspG"/>
</dbReference>
<keyword evidence="7 10" id="KW-0812">Transmembrane</keyword>
<dbReference type="Pfam" id="PF08334">
    <property type="entry name" value="T2SSG"/>
    <property type="match status" value="1"/>
</dbReference>
<evidence type="ECO:0000256" key="3">
    <source>
        <dbReference type="ARBA" id="ARBA00020042"/>
    </source>
</evidence>
<dbReference type="Proteomes" id="UP000246483">
    <property type="component" value="Unassembled WGS sequence"/>
</dbReference>
<feature type="transmembrane region" description="Helical" evidence="10">
    <location>
        <begin position="12"/>
        <end position="32"/>
    </location>
</feature>
<evidence type="ECO:0000256" key="2">
    <source>
        <dbReference type="ARBA" id="ARBA00009984"/>
    </source>
</evidence>
<feature type="domain" description="Type II secretion system protein GspG C-terminal" evidence="11">
    <location>
        <begin position="35"/>
        <end position="141"/>
    </location>
</feature>
<dbReference type="NCBIfam" id="TIGR02532">
    <property type="entry name" value="IV_pilin_GFxxxE"/>
    <property type="match status" value="1"/>
</dbReference>
<dbReference type="Gene3D" id="3.30.700.10">
    <property type="entry name" value="Glycoprotein, Type 4 Pilin"/>
    <property type="match status" value="1"/>
</dbReference>
<dbReference type="PANTHER" id="PTHR30093:SF44">
    <property type="entry name" value="TYPE II SECRETION SYSTEM CORE PROTEIN G"/>
    <property type="match status" value="1"/>
</dbReference>
<accession>A0A317R8I1</accession>
<dbReference type="PANTHER" id="PTHR30093">
    <property type="entry name" value="GENERAL SECRETION PATHWAY PROTEIN G"/>
    <property type="match status" value="1"/>
</dbReference>
<keyword evidence="9 10" id="KW-0472">Membrane</keyword>
<sequence>MAHASFPRRARGFTLIELLVVLAILTLLAGLVGPRVLNQLGGAKSKTAAVQIADIEKALEIYKLDVGRYPTNEEGLAALMQRPGSASGWNGPYLKGDAVPTDPWGHPFRYANPGPGGGIEILSLGADGAPGGEGENADIRNAH</sequence>
<evidence type="ECO:0000256" key="10">
    <source>
        <dbReference type="SAM" id="Phobius"/>
    </source>
</evidence>
<comment type="subcellular location">
    <subcellularLocation>
        <location evidence="1">Cell inner membrane</location>
        <topology evidence="1">Single-pass membrane protein</topology>
    </subcellularLocation>
</comment>
<keyword evidence="4" id="KW-1003">Cell membrane</keyword>
<dbReference type="InterPro" id="IPR013545">
    <property type="entry name" value="T2SS_protein-GspG_C"/>
</dbReference>
<dbReference type="Pfam" id="PF07963">
    <property type="entry name" value="N_methyl"/>
    <property type="match status" value="1"/>
</dbReference>
<dbReference type="EMBL" id="QGUB01000009">
    <property type="protein sequence ID" value="PWW43751.1"/>
    <property type="molecule type" value="Genomic_DNA"/>
</dbReference>
<keyword evidence="13" id="KW-1185">Reference proteome</keyword>
<evidence type="ECO:0000256" key="6">
    <source>
        <dbReference type="ARBA" id="ARBA00022519"/>
    </source>
</evidence>
<dbReference type="OrthoDB" id="9795612at2"/>
<dbReference type="InterPro" id="IPR012902">
    <property type="entry name" value="N_methyl_site"/>
</dbReference>
<evidence type="ECO:0000256" key="8">
    <source>
        <dbReference type="ARBA" id="ARBA00022989"/>
    </source>
</evidence>
<evidence type="ECO:0000256" key="1">
    <source>
        <dbReference type="ARBA" id="ARBA00004377"/>
    </source>
</evidence>
<dbReference type="GO" id="GO:0015627">
    <property type="term" value="C:type II protein secretion system complex"/>
    <property type="evidence" value="ECO:0007669"/>
    <property type="project" value="InterPro"/>
</dbReference>
<evidence type="ECO:0000256" key="5">
    <source>
        <dbReference type="ARBA" id="ARBA00022481"/>
    </source>
</evidence>